<feature type="compositionally biased region" description="Low complexity" evidence="2">
    <location>
        <begin position="25"/>
        <end position="35"/>
    </location>
</feature>
<dbReference type="SUPFAM" id="SSF110849">
    <property type="entry name" value="ParB/Sulfiredoxin"/>
    <property type="match status" value="1"/>
</dbReference>
<dbReference type="PANTHER" id="PTHR33375">
    <property type="entry name" value="CHROMOSOME-PARTITIONING PROTEIN PARB-RELATED"/>
    <property type="match status" value="1"/>
</dbReference>
<dbReference type="CDD" id="cd16405">
    <property type="entry name" value="RepB_like_N"/>
    <property type="match status" value="1"/>
</dbReference>
<dbReference type="Pfam" id="PF07506">
    <property type="entry name" value="RepB"/>
    <property type="match status" value="1"/>
</dbReference>
<reference evidence="4" key="1">
    <citation type="submission" date="2023-02" db="EMBL/GenBank/DDBJ databases">
        <title>Description and genomic characterization of Salipiger bruguierae sp. nov., isolated from the sediment of mangrove plant Bruguiera sexangula.</title>
        <authorList>
            <person name="Long M."/>
        </authorList>
    </citation>
    <scope>NUCLEOTIDE SEQUENCE</scope>
    <source>
        <strain evidence="4">H15</strain>
        <plasmid evidence="4">unnamed3</plasmid>
    </source>
</reference>
<dbReference type="PANTHER" id="PTHR33375:SF1">
    <property type="entry name" value="CHROMOSOME-PARTITIONING PROTEIN PARB-RELATED"/>
    <property type="match status" value="1"/>
</dbReference>
<accession>A0AAU8ASY5</accession>
<evidence type="ECO:0000256" key="1">
    <source>
        <dbReference type="ARBA" id="ARBA00006295"/>
    </source>
</evidence>
<feature type="domain" description="ParB-like N-terminal" evidence="3">
    <location>
        <begin position="54"/>
        <end position="144"/>
    </location>
</feature>
<evidence type="ECO:0000313" key="4">
    <source>
        <dbReference type="EMBL" id="XCC97617.1"/>
    </source>
</evidence>
<evidence type="ECO:0000259" key="3">
    <source>
        <dbReference type="SMART" id="SM00470"/>
    </source>
</evidence>
<organism evidence="4">
    <name type="scientific">Alloyangia sp. H15</name>
    <dbReference type="NCBI Taxonomy" id="3029062"/>
    <lineage>
        <taxon>Bacteria</taxon>
        <taxon>Pseudomonadati</taxon>
        <taxon>Pseudomonadota</taxon>
        <taxon>Alphaproteobacteria</taxon>
        <taxon>Rhodobacterales</taxon>
        <taxon>Roseobacteraceae</taxon>
        <taxon>Alloyangia</taxon>
    </lineage>
</organism>
<dbReference type="NCBIfam" id="TIGR03454">
    <property type="entry name" value="partition_RepB"/>
    <property type="match status" value="1"/>
</dbReference>
<proteinExistence type="inferred from homology"/>
<dbReference type="NCBIfam" id="TIGR00180">
    <property type="entry name" value="parB_part"/>
    <property type="match status" value="1"/>
</dbReference>
<dbReference type="InterPro" id="IPR036086">
    <property type="entry name" value="ParB/Sulfiredoxin_sf"/>
</dbReference>
<dbReference type="InterPro" id="IPR003115">
    <property type="entry name" value="ParB_N"/>
</dbReference>
<dbReference type="GO" id="GO:0003677">
    <property type="term" value="F:DNA binding"/>
    <property type="evidence" value="ECO:0007669"/>
    <property type="project" value="InterPro"/>
</dbReference>
<dbReference type="GO" id="GO:0005694">
    <property type="term" value="C:chromosome"/>
    <property type="evidence" value="ECO:0007669"/>
    <property type="project" value="TreeGrafter"/>
</dbReference>
<dbReference type="GO" id="GO:0007059">
    <property type="term" value="P:chromosome segregation"/>
    <property type="evidence" value="ECO:0007669"/>
    <property type="project" value="TreeGrafter"/>
</dbReference>
<dbReference type="InterPro" id="IPR050336">
    <property type="entry name" value="Chromosome_partition/occlusion"/>
</dbReference>
<name>A0AAU8ASY5_9RHOB</name>
<feature type="region of interest" description="Disordered" evidence="2">
    <location>
        <begin position="1"/>
        <end position="37"/>
    </location>
</feature>
<dbReference type="SMART" id="SM00470">
    <property type="entry name" value="ParB"/>
    <property type="match status" value="1"/>
</dbReference>
<gene>
    <name evidence="4" type="primary">repB</name>
    <name evidence="4" type="ORF">PVT71_26695</name>
</gene>
<dbReference type="InterPro" id="IPR011111">
    <property type="entry name" value="Plasmid_RepB"/>
</dbReference>
<dbReference type="InterPro" id="IPR004437">
    <property type="entry name" value="ParB/RepB/Spo0J"/>
</dbReference>
<geneLocation type="plasmid" evidence="4">
    <name>unnamed3</name>
</geneLocation>
<dbReference type="EMBL" id="CP123388">
    <property type="protein sequence ID" value="XCC97617.1"/>
    <property type="molecule type" value="Genomic_DNA"/>
</dbReference>
<comment type="similarity">
    <text evidence="1">Belongs to the ParB family.</text>
</comment>
<protein>
    <submittedName>
        <fullName evidence="4">Plasmid partitioning protein RepB</fullName>
    </submittedName>
</protein>
<dbReference type="InterPro" id="IPR017819">
    <property type="entry name" value="Plasmid_partition_RepB"/>
</dbReference>
<sequence>MKRDLLAQSLANMNKKAEAPPPAAPAGNTATDGAPKSLRNMSEVLSQVASQAAQDVDVAEIADSDLSDRFDVTVGLEPLVDSIRNSGQQLPVLLRYRRGAGPRYEVVYGRRRIAACRVLGIKVRAFIKEMDLRESLLSQALENSARLERSFIEQAVFATELETAEFSRQEICEALAVDKGTLSRLLSVVRDIPAPVIRRIGAAHDVGRRPWSELRRLVKLEIAPSEDGILDLIPEGAEDAQARVYALIEALQKLERKSVADARAKPASVPPRQVPNAPVSFSAKGGKMVIEVRGKRDEEFIQFIGDRLEALYGDWIKERD</sequence>
<dbReference type="InterPro" id="IPR037972">
    <property type="entry name" value="RepB_N"/>
</dbReference>
<dbReference type="RefSeq" id="WP_353476506.1">
    <property type="nucleotide sequence ID" value="NZ_CP123388.1"/>
</dbReference>
<evidence type="ECO:0000256" key="2">
    <source>
        <dbReference type="SAM" id="MobiDB-lite"/>
    </source>
</evidence>
<dbReference type="Gene3D" id="3.90.1530.30">
    <property type="match status" value="1"/>
</dbReference>
<dbReference type="AlphaFoldDB" id="A0AAU8ASY5"/>
<dbReference type="Pfam" id="PF02195">
    <property type="entry name" value="ParB_N"/>
    <property type="match status" value="1"/>
</dbReference>
<keyword evidence="4" id="KW-0614">Plasmid</keyword>